<evidence type="ECO:0000256" key="1">
    <source>
        <dbReference type="ARBA" id="ARBA00007689"/>
    </source>
</evidence>
<dbReference type="Pfam" id="PF03795">
    <property type="entry name" value="YCII"/>
    <property type="match status" value="1"/>
</dbReference>
<sequence>MLIMRATDEATEASKQVPFEEIINAMGAYNEALMAAGVMVDGGGLSDAAQGRVVAFGEGEPTVTEGPYAGTESLFSGYWMLDVPTIDEAVAWAAKAPLGPGSKLEIRRLTDETDFADFADNEFIEKEVGWREEQDARRAES</sequence>
<evidence type="ECO:0000259" key="2">
    <source>
        <dbReference type="Pfam" id="PF03795"/>
    </source>
</evidence>
<reference evidence="3 4" key="1">
    <citation type="submission" date="2019-09" db="EMBL/GenBank/DDBJ databases">
        <title>Phylogeny of genus Pseudoclavibacter and closely related genus.</title>
        <authorList>
            <person name="Li Y."/>
        </authorList>
    </citation>
    <scope>NUCLEOTIDE SEQUENCE [LARGE SCALE GENOMIC DNA]</scope>
    <source>
        <strain evidence="3 4">DSM 23821</strain>
    </source>
</reference>
<keyword evidence="4" id="KW-1185">Reference proteome</keyword>
<dbReference type="AlphaFoldDB" id="A0A7J5C1N1"/>
<evidence type="ECO:0000313" key="4">
    <source>
        <dbReference type="Proteomes" id="UP000467240"/>
    </source>
</evidence>
<accession>A0A7J5C1N1</accession>
<dbReference type="SUPFAM" id="SSF54909">
    <property type="entry name" value="Dimeric alpha+beta barrel"/>
    <property type="match status" value="1"/>
</dbReference>
<name>A0A7J5C1N1_9MICO</name>
<gene>
    <name evidence="3" type="ORF">F8O01_02240</name>
</gene>
<dbReference type="PANTHER" id="PTHR35174">
    <property type="entry name" value="BLL7171 PROTEIN-RELATED"/>
    <property type="match status" value="1"/>
</dbReference>
<protein>
    <submittedName>
        <fullName evidence="3">YciI family protein</fullName>
    </submittedName>
</protein>
<dbReference type="EMBL" id="WBJZ01000002">
    <property type="protein sequence ID" value="KAB1662371.1"/>
    <property type="molecule type" value="Genomic_DNA"/>
</dbReference>
<organism evidence="3 4">
    <name type="scientific">Pseudoclavibacter chungangensis</name>
    <dbReference type="NCBI Taxonomy" id="587635"/>
    <lineage>
        <taxon>Bacteria</taxon>
        <taxon>Bacillati</taxon>
        <taxon>Actinomycetota</taxon>
        <taxon>Actinomycetes</taxon>
        <taxon>Micrococcales</taxon>
        <taxon>Microbacteriaceae</taxon>
        <taxon>Pseudoclavibacter</taxon>
    </lineage>
</organism>
<dbReference type="InterPro" id="IPR005545">
    <property type="entry name" value="YCII"/>
</dbReference>
<feature type="domain" description="YCII-related" evidence="2">
    <location>
        <begin position="17"/>
        <end position="108"/>
    </location>
</feature>
<dbReference type="Proteomes" id="UP000467240">
    <property type="component" value="Unassembled WGS sequence"/>
</dbReference>
<evidence type="ECO:0000313" key="3">
    <source>
        <dbReference type="EMBL" id="KAB1662371.1"/>
    </source>
</evidence>
<comment type="similarity">
    <text evidence="1">Belongs to the YciI family.</text>
</comment>
<dbReference type="OrthoDB" id="668782at2"/>
<dbReference type="InterPro" id="IPR011008">
    <property type="entry name" value="Dimeric_a/b-barrel"/>
</dbReference>
<proteinExistence type="inferred from homology"/>
<comment type="caution">
    <text evidence="3">The sequence shown here is derived from an EMBL/GenBank/DDBJ whole genome shotgun (WGS) entry which is preliminary data.</text>
</comment>
<dbReference type="Gene3D" id="3.30.70.1060">
    <property type="entry name" value="Dimeric alpha+beta barrel"/>
    <property type="match status" value="1"/>
</dbReference>